<reference evidence="2 3" key="2">
    <citation type="submission" date="2021-01" db="EMBL/GenBank/DDBJ databases">
        <title>Genomic Encyclopedia of Type Strains, Phase IV (KMG-IV): sequencing the most valuable type-strain genomes for metagenomic binning, comparative biology and taxonomic classification.</title>
        <authorList>
            <person name="Goeker M."/>
        </authorList>
    </citation>
    <scope>NUCLEOTIDE SEQUENCE [LARGE SCALE GENOMIC DNA]</scope>
    <source>
        <strain evidence="2 3">DSM 6130</strain>
    </source>
</reference>
<reference evidence="1" key="1">
    <citation type="journal article" date="2014" name="Int. J. Syst. Evol. Microbiol.">
        <title>Complete genome sequence of Corynebacterium casei LMG S-19264T (=DSM 44701T), isolated from a smear-ripened cheese.</title>
        <authorList>
            <consortium name="US DOE Joint Genome Institute (JGI-PGF)"/>
            <person name="Walter F."/>
            <person name="Albersmeier A."/>
            <person name="Kalinowski J."/>
            <person name="Ruckert C."/>
        </authorList>
    </citation>
    <scope>NUCLEOTIDE SEQUENCE</scope>
    <source>
        <strain evidence="1">VKM B-1606</strain>
    </source>
</reference>
<gene>
    <name evidence="1" type="ORF">GCM10008170_03050</name>
    <name evidence="2" type="ORF">JOD31_001453</name>
</gene>
<dbReference type="Proteomes" id="UP000758856">
    <property type="component" value="Unassembled WGS sequence"/>
</dbReference>
<keyword evidence="3" id="KW-1185">Reference proteome</keyword>
<protein>
    <recommendedName>
        <fullName evidence="5">Sulfotransferase domain-containing protein</fullName>
    </recommendedName>
</protein>
<dbReference type="SUPFAM" id="SSF52540">
    <property type="entry name" value="P-loop containing nucleoside triphosphate hydrolases"/>
    <property type="match status" value="1"/>
</dbReference>
<dbReference type="RefSeq" id="WP_204949632.1">
    <property type="nucleotide sequence ID" value="NZ_BSFF01000001.1"/>
</dbReference>
<evidence type="ECO:0000313" key="4">
    <source>
        <dbReference type="Proteomes" id="UP001143400"/>
    </source>
</evidence>
<organism evidence="1 4">
    <name type="scientific">Methylopila capsulata</name>
    <dbReference type="NCBI Taxonomy" id="61654"/>
    <lineage>
        <taxon>Bacteria</taxon>
        <taxon>Pseudomonadati</taxon>
        <taxon>Pseudomonadota</taxon>
        <taxon>Alphaproteobacteria</taxon>
        <taxon>Hyphomicrobiales</taxon>
        <taxon>Methylopilaceae</taxon>
        <taxon>Methylopila</taxon>
    </lineage>
</organism>
<dbReference type="AlphaFoldDB" id="A0A9W6IPX0"/>
<dbReference type="EMBL" id="JAFBCY010000002">
    <property type="protein sequence ID" value="MBM7851228.1"/>
    <property type="molecule type" value="Genomic_DNA"/>
</dbReference>
<proteinExistence type="predicted"/>
<name>A0A9W6IPX0_9HYPH</name>
<sequence length="254" mass="28649">MLYVCFGMEKGGSTYTYYLTQALFEALGHPHVQLSPEVRDDAKGHGGGVNNVRDWRHGVVRSIRLAVPSNALVSLRTHASPSQSILRMLSKGKAKLSVAIRDPRDLALSMRDVATRRQSLGREFKHDVRPDDITSTFSVINANIARVAEWTAAPDALLLHYEETAFSPERTIEKICRHLHLEPPKSGVEAITLQAASWPNGKRNVAQPHRHRREMSAKDQEIVLDRFADFYARYFPDARVLTEDTPERPEQAMD</sequence>
<accession>A0A9W6IPX0</accession>
<evidence type="ECO:0000313" key="3">
    <source>
        <dbReference type="Proteomes" id="UP000758856"/>
    </source>
</evidence>
<dbReference type="Proteomes" id="UP001143400">
    <property type="component" value="Unassembled WGS sequence"/>
</dbReference>
<comment type="caution">
    <text evidence="1">The sequence shown here is derived from an EMBL/GenBank/DDBJ whole genome shotgun (WGS) entry which is preliminary data.</text>
</comment>
<dbReference type="EMBL" id="BSFF01000001">
    <property type="protein sequence ID" value="GLK54286.1"/>
    <property type="molecule type" value="Genomic_DNA"/>
</dbReference>
<evidence type="ECO:0008006" key="5">
    <source>
        <dbReference type="Google" id="ProtNLM"/>
    </source>
</evidence>
<dbReference type="InterPro" id="IPR027417">
    <property type="entry name" value="P-loop_NTPase"/>
</dbReference>
<evidence type="ECO:0000313" key="1">
    <source>
        <dbReference type="EMBL" id="GLK54286.1"/>
    </source>
</evidence>
<dbReference type="Gene3D" id="3.40.50.300">
    <property type="entry name" value="P-loop containing nucleotide triphosphate hydrolases"/>
    <property type="match status" value="1"/>
</dbReference>
<reference evidence="1" key="3">
    <citation type="submission" date="2023-01" db="EMBL/GenBank/DDBJ databases">
        <authorList>
            <person name="Sun Q."/>
            <person name="Evtushenko L."/>
        </authorList>
    </citation>
    <scope>NUCLEOTIDE SEQUENCE</scope>
    <source>
        <strain evidence="1">VKM B-1606</strain>
    </source>
</reference>
<evidence type="ECO:0000313" key="2">
    <source>
        <dbReference type="EMBL" id="MBM7851228.1"/>
    </source>
</evidence>